<dbReference type="Pfam" id="PF13358">
    <property type="entry name" value="DDE_3"/>
    <property type="match status" value="1"/>
</dbReference>
<dbReference type="SUPFAM" id="SSF46689">
    <property type="entry name" value="Homeodomain-like"/>
    <property type="match status" value="1"/>
</dbReference>
<dbReference type="OrthoDB" id="565387at2"/>
<comment type="caution">
    <text evidence="3">The sequence shown here is derived from an EMBL/GenBank/DDBJ whole genome shotgun (WGS) entry which is preliminary data.</text>
</comment>
<dbReference type="PANTHER" id="PTHR46564:SF1">
    <property type="entry name" value="TRANSPOSASE"/>
    <property type="match status" value="1"/>
</dbReference>
<dbReference type="PANTHER" id="PTHR46564">
    <property type="entry name" value="TRANSPOSASE"/>
    <property type="match status" value="1"/>
</dbReference>
<dbReference type="InterPro" id="IPR009057">
    <property type="entry name" value="Homeodomain-like_sf"/>
</dbReference>
<feature type="domain" description="Tc1-like transposase DDE" evidence="2">
    <location>
        <begin position="146"/>
        <end position="286"/>
    </location>
</feature>
<accession>A0A5M6HIN4</accession>
<evidence type="ECO:0000259" key="1">
    <source>
        <dbReference type="Pfam" id="PF01710"/>
    </source>
</evidence>
<dbReference type="RefSeq" id="WP_150098876.1">
    <property type="nucleotide sequence ID" value="NZ_VWPL01000052.1"/>
</dbReference>
<evidence type="ECO:0000259" key="2">
    <source>
        <dbReference type="Pfam" id="PF13358"/>
    </source>
</evidence>
<dbReference type="NCBIfam" id="NF033545">
    <property type="entry name" value="transpos_IS630"/>
    <property type="match status" value="1"/>
</dbReference>
<dbReference type="InterPro" id="IPR036397">
    <property type="entry name" value="RNaseH_sf"/>
</dbReference>
<dbReference type="AlphaFoldDB" id="A0A5M6HIN4"/>
<feature type="domain" description="Transposase Synechocystis PCC 6803" evidence="1">
    <location>
        <begin position="1"/>
        <end position="121"/>
    </location>
</feature>
<reference evidence="3 4" key="1">
    <citation type="submission" date="2019-09" db="EMBL/GenBank/DDBJ databases">
        <title>Draft Whole-Genome sequence of Blastochloris sulfoviridis DSM 729.</title>
        <authorList>
            <person name="Meyer T.E."/>
            <person name="Kyndt J.A."/>
        </authorList>
    </citation>
    <scope>NUCLEOTIDE SEQUENCE [LARGE SCALE GENOMIC DNA]</scope>
    <source>
        <strain evidence="3 4">DSM 729</strain>
    </source>
</reference>
<evidence type="ECO:0000313" key="3">
    <source>
        <dbReference type="EMBL" id="KAA5595713.1"/>
    </source>
</evidence>
<protein>
    <submittedName>
        <fullName evidence="3">IS630 family transposase</fullName>
    </submittedName>
</protein>
<dbReference type="Proteomes" id="UP000323886">
    <property type="component" value="Unassembled WGS sequence"/>
</dbReference>
<dbReference type="InterPro" id="IPR038717">
    <property type="entry name" value="Tc1-like_DDE_dom"/>
</dbReference>
<dbReference type="EMBL" id="VWPL01000052">
    <property type="protein sequence ID" value="KAA5595713.1"/>
    <property type="molecule type" value="Genomic_DNA"/>
</dbReference>
<organism evidence="3 4">
    <name type="scientific">Blastochloris sulfoviridis</name>
    <dbReference type="NCBI Taxonomy" id="50712"/>
    <lineage>
        <taxon>Bacteria</taxon>
        <taxon>Pseudomonadati</taxon>
        <taxon>Pseudomonadota</taxon>
        <taxon>Alphaproteobacteria</taxon>
        <taxon>Hyphomicrobiales</taxon>
        <taxon>Blastochloridaceae</taxon>
        <taxon>Blastochloris</taxon>
    </lineage>
</organism>
<sequence length="314" mass="34898">MALSMDIRRKVLKAIKGGMSCRQAAARFDIGPATAVRWAKRVEITGDVAPLKMGGDHRSQRIEAHAEFILGQLEEKPDLTIMELREMIRERHALRVGYGTVWRFLARHKITRKKKTGHASEQDRQDIAAARKDWFAGQLDLDPLTLVFIDETAISTNMARHFGWAPQGERCRAAVPFGHWKTKTLIAALRWDRVDAPMTIDGALDQAAFLAYVEQVLVPTLSAGETVVMDNVPTHKVTGVRAAIEAKGAKVLYLPPYSPDFNPIEKPFAKIKSFLERIAARTADALDAAVGEALRAFTPKQCMNYFASSGYDAV</sequence>
<keyword evidence="4" id="KW-1185">Reference proteome</keyword>
<name>A0A5M6HIN4_9HYPH</name>
<dbReference type="InterPro" id="IPR002622">
    <property type="entry name" value="Transposase_14"/>
</dbReference>
<gene>
    <name evidence="3" type="ORF">F1193_16380</name>
</gene>
<dbReference type="InterPro" id="IPR047655">
    <property type="entry name" value="Transpos_IS630-like"/>
</dbReference>
<dbReference type="Pfam" id="PF01710">
    <property type="entry name" value="HTH_Tnp_IS630"/>
    <property type="match status" value="1"/>
</dbReference>
<dbReference type="Gene3D" id="3.30.420.10">
    <property type="entry name" value="Ribonuclease H-like superfamily/Ribonuclease H"/>
    <property type="match status" value="1"/>
</dbReference>
<dbReference type="GO" id="GO:0003676">
    <property type="term" value="F:nucleic acid binding"/>
    <property type="evidence" value="ECO:0007669"/>
    <property type="project" value="InterPro"/>
</dbReference>
<proteinExistence type="predicted"/>
<evidence type="ECO:0000313" key="4">
    <source>
        <dbReference type="Proteomes" id="UP000323886"/>
    </source>
</evidence>